<evidence type="ECO:0000256" key="1">
    <source>
        <dbReference type="ARBA" id="ARBA00004141"/>
    </source>
</evidence>
<evidence type="ECO:0000313" key="10">
    <source>
        <dbReference type="EMBL" id="KAL1517092.1"/>
    </source>
</evidence>
<evidence type="ECO:0000256" key="4">
    <source>
        <dbReference type="ARBA" id="ARBA00022725"/>
    </source>
</evidence>
<evidence type="ECO:0000313" key="11">
    <source>
        <dbReference type="Proteomes" id="UP001566132"/>
    </source>
</evidence>
<evidence type="ECO:0000256" key="7">
    <source>
        <dbReference type="ARBA" id="ARBA00023170"/>
    </source>
</evidence>
<protein>
    <submittedName>
        <fullName evidence="10">Uncharacterized protein</fullName>
    </submittedName>
</protein>
<comment type="subcellular location">
    <subcellularLocation>
        <location evidence="1">Membrane</location>
        <topology evidence="1">Multi-pass membrane protein</topology>
    </subcellularLocation>
</comment>
<evidence type="ECO:0000256" key="3">
    <source>
        <dbReference type="ARBA" id="ARBA00022692"/>
    </source>
</evidence>
<comment type="caution">
    <text evidence="10">The sequence shown here is derived from an EMBL/GenBank/DDBJ whole genome shotgun (WGS) entry which is preliminary data.</text>
</comment>
<dbReference type="Proteomes" id="UP001566132">
    <property type="component" value="Unassembled WGS sequence"/>
</dbReference>
<evidence type="ECO:0000256" key="6">
    <source>
        <dbReference type="ARBA" id="ARBA00023136"/>
    </source>
</evidence>
<name>A0ABD1FCU2_HYPHA</name>
<proteinExistence type="predicted"/>
<dbReference type="GO" id="GO:0007608">
    <property type="term" value="P:sensory perception of smell"/>
    <property type="evidence" value="ECO:0007669"/>
    <property type="project" value="UniProtKB-KW"/>
</dbReference>
<dbReference type="GO" id="GO:0016020">
    <property type="term" value="C:membrane"/>
    <property type="evidence" value="ECO:0007669"/>
    <property type="project" value="UniProtKB-SubCell"/>
</dbReference>
<keyword evidence="11" id="KW-1185">Reference proteome</keyword>
<keyword evidence="2" id="KW-0716">Sensory transduction</keyword>
<dbReference type="GO" id="GO:0007165">
    <property type="term" value="P:signal transduction"/>
    <property type="evidence" value="ECO:0007669"/>
    <property type="project" value="UniProtKB-KW"/>
</dbReference>
<organism evidence="10 11">
    <name type="scientific">Hypothenemus hampei</name>
    <name type="common">Coffee berry borer</name>
    <dbReference type="NCBI Taxonomy" id="57062"/>
    <lineage>
        <taxon>Eukaryota</taxon>
        <taxon>Metazoa</taxon>
        <taxon>Ecdysozoa</taxon>
        <taxon>Arthropoda</taxon>
        <taxon>Hexapoda</taxon>
        <taxon>Insecta</taxon>
        <taxon>Pterygota</taxon>
        <taxon>Neoptera</taxon>
        <taxon>Endopterygota</taxon>
        <taxon>Coleoptera</taxon>
        <taxon>Polyphaga</taxon>
        <taxon>Cucujiformia</taxon>
        <taxon>Curculionidae</taxon>
        <taxon>Scolytinae</taxon>
        <taxon>Hypothenemus</taxon>
    </lineage>
</organism>
<keyword evidence="5 9" id="KW-1133">Transmembrane helix</keyword>
<dbReference type="Pfam" id="PF02949">
    <property type="entry name" value="7tm_6"/>
    <property type="match status" value="1"/>
</dbReference>
<gene>
    <name evidence="10" type="ORF">ABEB36_000900</name>
</gene>
<feature type="transmembrane region" description="Helical" evidence="9">
    <location>
        <begin position="6"/>
        <end position="25"/>
    </location>
</feature>
<keyword evidence="8" id="KW-0807">Transducer</keyword>
<dbReference type="AlphaFoldDB" id="A0ABD1FCU2"/>
<accession>A0ABD1FCU2</accession>
<reference evidence="10 11" key="1">
    <citation type="submission" date="2024-05" db="EMBL/GenBank/DDBJ databases">
        <title>Genetic variation in Jamaican populations of the coffee berry borer (Hypothenemus hampei).</title>
        <authorList>
            <person name="Errbii M."/>
            <person name="Myrie A."/>
        </authorList>
    </citation>
    <scope>NUCLEOTIDE SEQUENCE [LARGE SCALE GENOMIC DNA]</scope>
    <source>
        <strain evidence="10">JA-Hopewell-2020-01-JO</strain>
        <tissue evidence="10">Whole body</tissue>
    </source>
</reference>
<keyword evidence="6 9" id="KW-0472">Membrane</keyword>
<dbReference type="InterPro" id="IPR004117">
    <property type="entry name" value="7tm6_olfct_rcpt"/>
</dbReference>
<keyword evidence="4" id="KW-0552">Olfaction</keyword>
<evidence type="ECO:0000256" key="2">
    <source>
        <dbReference type="ARBA" id="ARBA00022606"/>
    </source>
</evidence>
<keyword evidence="7" id="KW-0675">Receptor</keyword>
<dbReference type="EMBL" id="JBDJPC010000001">
    <property type="protein sequence ID" value="KAL1517092.1"/>
    <property type="molecule type" value="Genomic_DNA"/>
</dbReference>
<sequence length="100" mass="12099">MLKLGTAIISMMAFTILSIFTMYNGQRYENEWSRFYETLYTMPWYKWNLENQKTYLLMMTGSSKILQIKVFDTTAINYILLLKIWKYAYSIMNTVFKIRN</sequence>
<evidence type="ECO:0000256" key="5">
    <source>
        <dbReference type="ARBA" id="ARBA00022989"/>
    </source>
</evidence>
<evidence type="ECO:0000256" key="8">
    <source>
        <dbReference type="ARBA" id="ARBA00023224"/>
    </source>
</evidence>
<evidence type="ECO:0000256" key="9">
    <source>
        <dbReference type="SAM" id="Phobius"/>
    </source>
</evidence>
<keyword evidence="3 9" id="KW-0812">Transmembrane</keyword>